<evidence type="ECO:0000313" key="1">
    <source>
        <dbReference type="EMBL" id="WUV42818.1"/>
    </source>
</evidence>
<dbReference type="Proteomes" id="UP001432062">
    <property type="component" value="Chromosome"/>
</dbReference>
<gene>
    <name evidence="1" type="ORF">OG563_26610</name>
</gene>
<protein>
    <submittedName>
        <fullName evidence="1">Uncharacterized protein</fullName>
    </submittedName>
</protein>
<evidence type="ECO:0000313" key="2">
    <source>
        <dbReference type="Proteomes" id="UP001432062"/>
    </source>
</evidence>
<dbReference type="EMBL" id="CP109441">
    <property type="protein sequence ID" value="WUV42818.1"/>
    <property type="molecule type" value="Genomic_DNA"/>
</dbReference>
<accession>A0ABZ1YI58</accession>
<dbReference type="RefSeq" id="WP_329405436.1">
    <property type="nucleotide sequence ID" value="NZ_CP109441.1"/>
</dbReference>
<proteinExistence type="predicted"/>
<sequence length="127" mass="13489">MSELSGQAQFCAVNVRHNIGMGLRLWMVDVEVCWPGPVTEDMAARMLDSLPGGSLVHNEATNRSLVLVSRETATAAAALALAEADVFRAAAGVMDEDVAVSVERVRPFDDVVAEVFPNGIPPELPTA</sequence>
<name>A0ABZ1YI58_9NOCA</name>
<organism evidence="1 2">
    <name type="scientific">Nocardia vinacea</name>
    <dbReference type="NCBI Taxonomy" id="96468"/>
    <lineage>
        <taxon>Bacteria</taxon>
        <taxon>Bacillati</taxon>
        <taxon>Actinomycetota</taxon>
        <taxon>Actinomycetes</taxon>
        <taxon>Mycobacteriales</taxon>
        <taxon>Nocardiaceae</taxon>
        <taxon>Nocardia</taxon>
    </lineage>
</organism>
<reference evidence="1" key="1">
    <citation type="submission" date="2022-10" db="EMBL/GenBank/DDBJ databases">
        <title>The complete genomes of actinobacterial strains from the NBC collection.</title>
        <authorList>
            <person name="Joergensen T.S."/>
            <person name="Alvarez Arevalo M."/>
            <person name="Sterndorff E.B."/>
            <person name="Faurdal D."/>
            <person name="Vuksanovic O."/>
            <person name="Mourched A.-S."/>
            <person name="Charusanti P."/>
            <person name="Shaw S."/>
            <person name="Blin K."/>
            <person name="Weber T."/>
        </authorList>
    </citation>
    <scope>NUCLEOTIDE SEQUENCE</scope>
    <source>
        <strain evidence="1">NBC_01482</strain>
    </source>
</reference>
<keyword evidence="2" id="KW-1185">Reference proteome</keyword>